<evidence type="ECO:0000313" key="21">
    <source>
        <dbReference type="EMBL" id="MDR7354194.1"/>
    </source>
</evidence>
<proteinExistence type="inferred from homology"/>
<dbReference type="RefSeq" id="WP_277104421.1">
    <property type="nucleotide sequence ID" value="NZ_BAAAJS010000006.1"/>
</dbReference>
<dbReference type="PROSITE" id="PS51383">
    <property type="entry name" value="YJEF_C_3"/>
    <property type="match status" value="1"/>
</dbReference>
<evidence type="ECO:0000256" key="4">
    <source>
        <dbReference type="ARBA" id="ARBA00009524"/>
    </source>
</evidence>
<name>A0ABU2B845_9CORY</name>
<protein>
    <recommendedName>
        <fullName evidence="17">ADP-dependent (S)-NAD(P)H-hydrate dehydratase</fullName>
        <ecNumber evidence="17">4.2.1.136</ecNumber>
    </recommendedName>
    <alternativeName>
        <fullName evidence="17">ADP-dependent NAD(P)HX dehydratase</fullName>
    </alternativeName>
</protein>
<comment type="subunit">
    <text evidence="17">Homotetramer.</text>
</comment>
<evidence type="ECO:0000256" key="10">
    <source>
        <dbReference type="ARBA" id="ARBA00023027"/>
    </source>
</evidence>
<keyword evidence="13" id="KW-0511">Multifunctional enzyme</keyword>
<feature type="binding site" evidence="17">
    <location>
        <position position="267"/>
    </location>
    <ligand>
        <name>(6S)-NADPHX</name>
        <dbReference type="ChEBI" id="CHEBI:64076"/>
    </ligand>
</feature>
<feature type="binding site" evidence="17">
    <location>
        <position position="321"/>
    </location>
    <ligand>
        <name>(6S)-NADPHX</name>
        <dbReference type="ChEBI" id="CHEBI:64076"/>
    </ligand>
</feature>
<evidence type="ECO:0000256" key="15">
    <source>
        <dbReference type="ARBA" id="ARBA00048238"/>
    </source>
</evidence>
<dbReference type="SUPFAM" id="SSF53613">
    <property type="entry name" value="Ribokinase-like"/>
    <property type="match status" value="1"/>
</dbReference>
<comment type="cofactor">
    <cofactor evidence="18">
        <name>K(+)</name>
        <dbReference type="ChEBI" id="CHEBI:29103"/>
    </cofactor>
    <text evidence="18">Binds 1 potassium ion per subunit.</text>
</comment>
<dbReference type="HAMAP" id="MF_01965">
    <property type="entry name" value="NADHX_dehydratase"/>
    <property type="match status" value="1"/>
</dbReference>
<comment type="caution">
    <text evidence="21">The sequence shown here is derived from an EMBL/GenBank/DDBJ whole genome shotgun (WGS) entry which is preliminary data.</text>
</comment>
<evidence type="ECO:0000256" key="12">
    <source>
        <dbReference type="ARBA" id="ARBA00023239"/>
    </source>
</evidence>
<feature type="domain" description="YjeF N-terminal" evidence="20">
    <location>
        <begin position="10"/>
        <end position="211"/>
    </location>
</feature>
<keyword evidence="8 17" id="KW-0521">NADP</keyword>
<evidence type="ECO:0000256" key="2">
    <source>
        <dbReference type="ARBA" id="ARBA00000909"/>
    </source>
</evidence>
<comment type="cofactor">
    <cofactor evidence="17">
        <name>Mg(2+)</name>
        <dbReference type="ChEBI" id="CHEBI:18420"/>
    </cofactor>
</comment>
<evidence type="ECO:0000256" key="18">
    <source>
        <dbReference type="PIRNR" id="PIRNR017184"/>
    </source>
</evidence>
<evidence type="ECO:0000256" key="9">
    <source>
        <dbReference type="ARBA" id="ARBA00022958"/>
    </source>
</evidence>
<dbReference type="EMBL" id="JAVDYF010000001">
    <property type="protein sequence ID" value="MDR7354194.1"/>
    <property type="molecule type" value="Genomic_DNA"/>
</dbReference>
<evidence type="ECO:0000256" key="6">
    <source>
        <dbReference type="ARBA" id="ARBA00022741"/>
    </source>
</evidence>
<evidence type="ECO:0000256" key="11">
    <source>
        <dbReference type="ARBA" id="ARBA00023235"/>
    </source>
</evidence>
<evidence type="ECO:0000256" key="1">
    <source>
        <dbReference type="ARBA" id="ARBA00000013"/>
    </source>
</evidence>
<dbReference type="PIRSF" id="PIRSF017184">
    <property type="entry name" value="Nnr"/>
    <property type="match status" value="1"/>
</dbReference>
<dbReference type="InterPro" id="IPR000631">
    <property type="entry name" value="CARKD"/>
</dbReference>
<dbReference type="Gene3D" id="3.40.50.10260">
    <property type="entry name" value="YjeF N-terminal domain"/>
    <property type="match status" value="1"/>
</dbReference>
<dbReference type="PANTHER" id="PTHR12592">
    <property type="entry name" value="ATP-DEPENDENT (S)-NAD(P)H-HYDRATE DEHYDRATASE FAMILY MEMBER"/>
    <property type="match status" value="1"/>
</dbReference>
<evidence type="ECO:0000256" key="7">
    <source>
        <dbReference type="ARBA" id="ARBA00022840"/>
    </source>
</evidence>
<keyword evidence="9 18" id="KW-0630">Potassium</keyword>
<evidence type="ECO:0000256" key="13">
    <source>
        <dbReference type="ARBA" id="ARBA00023268"/>
    </source>
</evidence>
<evidence type="ECO:0000256" key="5">
    <source>
        <dbReference type="ARBA" id="ARBA00022723"/>
    </source>
</evidence>
<dbReference type="Pfam" id="PF03853">
    <property type="entry name" value="YjeF_N"/>
    <property type="match status" value="1"/>
</dbReference>
<comment type="similarity">
    <text evidence="17">Belongs to the NnrD/CARKD family.</text>
</comment>
<gene>
    <name evidence="17" type="primary">nnrD</name>
    <name evidence="21" type="ORF">J2S37_000732</name>
</gene>
<keyword evidence="6 17" id="KW-0547">Nucleotide-binding</keyword>
<feature type="binding site" evidence="17">
    <location>
        <begin position="408"/>
        <end position="412"/>
    </location>
    <ligand>
        <name>AMP</name>
        <dbReference type="ChEBI" id="CHEBI:456215"/>
    </ligand>
</feature>
<evidence type="ECO:0000259" key="19">
    <source>
        <dbReference type="PROSITE" id="PS51383"/>
    </source>
</evidence>
<feature type="binding site" evidence="17">
    <location>
        <position position="440"/>
    </location>
    <ligand>
        <name>(6S)-NADPHX</name>
        <dbReference type="ChEBI" id="CHEBI:64076"/>
    </ligand>
</feature>
<dbReference type="CDD" id="cd01171">
    <property type="entry name" value="YXKO-related"/>
    <property type="match status" value="1"/>
</dbReference>
<dbReference type="InterPro" id="IPR036652">
    <property type="entry name" value="YjeF_N_dom_sf"/>
</dbReference>
<keyword evidence="11 18" id="KW-0413">Isomerase</keyword>
<comment type="catalytic activity">
    <reaction evidence="15 17 18">
        <text>(6S)-NADHX + ADP = AMP + phosphate + NADH + H(+)</text>
        <dbReference type="Rhea" id="RHEA:32223"/>
        <dbReference type="ChEBI" id="CHEBI:15378"/>
        <dbReference type="ChEBI" id="CHEBI:43474"/>
        <dbReference type="ChEBI" id="CHEBI:57945"/>
        <dbReference type="ChEBI" id="CHEBI:64074"/>
        <dbReference type="ChEBI" id="CHEBI:456215"/>
        <dbReference type="ChEBI" id="CHEBI:456216"/>
        <dbReference type="EC" id="4.2.1.136"/>
    </reaction>
</comment>
<dbReference type="InterPro" id="IPR030677">
    <property type="entry name" value="Nnr"/>
</dbReference>
<keyword evidence="5 18" id="KW-0479">Metal-binding</keyword>
<evidence type="ECO:0000256" key="8">
    <source>
        <dbReference type="ARBA" id="ARBA00022857"/>
    </source>
</evidence>
<dbReference type="InterPro" id="IPR029056">
    <property type="entry name" value="Ribokinase-like"/>
</dbReference>
<dbReference type="PANTHER" id="PTHR12592:SF0">
    <property type="entry name" value="ATP-DEPENDENT (S)-NAD(P)H-HYDRATE DEHYDRATASE"/>
    <property type="match status" value="1"/>
</dbReference>
<evidence type="ECO:0000313" key="22">
    <source>
        <dbReference type="Proteomes" id="UP001183619"/>
    </source>
</evidence>
<comment type="similarity">
    <text evidence="3 18">In the N-terminal section; belongs to the NnrE/AIBP family.</text>
</comment>
<sequence length="512" mass="53878">MYTAYSIADIRAAEAPLIALAEQHHTDGLMRKAAQAVATLATTLNPQTHTPILLLVGAGGNGGDALYAGTILLNHGYTHIHAYLSTPPTPTKPNAHPPALTAFTNAGGEIITELPHTEHYTLIIDGILGIGGTGNINPTIATYTHTARTHATILSIDIPSGIDPHTGITNTHHIHAHHTITFGAARPAHLINTHSGQLHIADISTHNQHLSTQLATYPTVGTHYTTTDTDFNPHQLGITGIIPTPTDHKYSSGVVGIVAGSTHYPGAAMLSVEAAIRATPAMVRYIGDCTHHVLARTPEAVAHPEIPDTTTPTHAWVAGPGGCTTSQLATLIERDQPLLCDAEALRAISTNPTLRDSIVQRNHPTIFTPHTGEFAALSHAYGTPALDDAGLTAIRTLAEKSGATIILKGRKTLIAQPDPTQPFITIDPGHSWGATPGSGDVLAGVLGAWIAHHKARNLPILNALQLGIHITNLATSISTRTPAGTAPTSATFINGAIREATAMLLHYEENNR</sequence>
<reference evidence="21 22" key="1">
    <citation type="submission" date="2023-07" db="EMBL/GenBank/DDBJ databases">
        <title>Sequencing the genomes of 1000 actinobacteria strains.</title>
        <authorList>
            <person name="Klenk H.-P."/>
        </authorList>
    </citation>
    <scope>NUCLEOTIDE SEQUENCE [LARGE SCALE GENOMIC DNA]</scope>
    <source>
        <strain evidence="21 22">DSM 44508</strain>
    </source>
</reference>
<accession>A0ABU2B845</accession>
<dbReference type="EC" id="4.2.1.136" evidence="17"/>
<feature type="domain" description="YjeF C-terminal" evidence="19">
    <location>
        <begin position="232"/>
        <end position="504"/>
    </location>
</feature>
<feature type="binding site" evidence="17">
    <location>
        <position position="370"/>
    </location>
    <ligand>
        <name>(6S)-NADPHX</name>
        <dbReference type="ChEBI" id="CHEBI:64076"/>
    </ligand>
</feature>
<evidence type="ECO:0000256" key="3">
    <source>
        <dbReference type="ARBA" id="ARBA00006001"/>
    </source>
</evidence>
<dbReference type="Pfam" id="PF01256">
    <property type="entry name" value="Carb_kinase"/>
    <property type="match status" value="1"/>
</dbReference>
<organism evidence="21 22">
    <name type="scientific">Corynebacterium felinum</name>
    <dbReference type="NCBI Taxonomy" id="131318"/>
    <lineage>
        <taxon>Bacteria</taxon>
        <taxon>Bacillati</taxon>
        <taxon>Actinomycetota</taxon>
        <taxon>Actinomycetes</taxon>
        <taxon>Mycobacteriales</taxon>
        <taxon>Corynebacteriaceae</taxon>
        <taxon>Corynebacterium</taxon>
    </lineage>
</organism>
<dbReference type="InterPro" id="IPR004443">
    <property type="entry name" value="YjeF_N_dom"/>
</dbReference>
<keyword evidence="12 17" id="KW-0456">Lyase</keyword>
<dbReference type="Gene3D" id="3.40.1190.20">
    <property type="match status" value="1"/>
</dbReference>
<comment type="function">
    <text evidence="17">Catalyzes the dehydration of the S-form of NAD(P)HX at the expense of ADP, which is converted to AMP. Together with NAD(P)HX epimerase, which catalyzes the epimerization of the S- and R-forms, the enzyme allows the repair of both epimers of NAD(P)HX, a damaged form of NAD(P)H that is a result of enzymatic or heat-dependent hydration.</text>
</comment>
<comment type="catalytic activity">
    <reaction evidence="16 17 18">
        <text>(6S)-NADPHX + ADP = AMP + phosphate + NADPH + H(+)</text>
        <dbReference type="Rhea" id="RHEA:32235"/>
        <dbReference type="ChEBI" id="CHEBI:15378"/>
        <dbReference type="ChEBI" id="CHEBI:43474"/>
        <dbReference type="ChEBI" id="CHEBI:57783"/>
        <dbReference type="ChEBI" id="CHEBI:64076"/>
        <dbReference type="ChEBI" id="CHEBI:456215"/>
        <dbReference type="ChEBI" id="CHEBI:456216"/>
        <dbReference type="EC" id="4.2.1.136"/>
    </reaction>
</comment>
<evidence type="ECO:0000256" key="17">
    <source>
        <dbReference type="HAMAP-Rule" id="MF_01965"/>
    </source>
</evidence>
<evidence type="ECO:0000256" key="14">
    <source>
        <dbReference type="ARBA" id="ARBA00025153"/>
    </source>
</evidence>
<evidence type="ECO:0000256" key="16">
    <source>
        <dbReference type="ARBA" id="ARBA00049209"/>
    </source>
</evidence>
<comment type="catalytic activity">
    <reaction evidence="2 18">
        <text>(6R)-NADPHX = (6S)-NADPHX</text>
        <dbReference type="Rhea" id="RHEA:32227"/>
        <dbReference type="ChEBI" id="CHEBI:64076"/>
        <dbReference type="ChEBI" id="CHEBI:64077"/>
        <dbReference type="EC" id="5.1.99.6"/>
    </reaction>
</comment>
<keyword evidence="10 17" id="KW-0520">NAD</keyword>
<keyword evidence="7 17" id="KW-0067">ATP-binding</keyword>
<dbReference type="PROSITE" id="PS51385">
    <property type="entry name" value="YJEF_N"/>
    <property type="match status" value="1"/>
</dbReference>
<feature type="binding site" evidence="17">
    <location>
        <position position="439"/>
    </location>
    <ligand>
        <name>AMP</name>
        <dbReference type="ChEBI" id="CHEBI:456215"/>
    </ligand>
</feature>
<keyword evidence="22" id="KW-1185">Reference proteome</keyword>
<dbReference type="SUPFAM" id="SSF64153">
    <property type="entry name" value="YjeF N-terminal domain-like"/>
    <property type="match status" value="1"/>
</dbReference>
<comment type="similarity">
    <text evidence="4 18">In the C-terminal section; belongs to the NnrD/CARKD family.</text>
</comment>
<comment type="function">
    <text evidence="14 18">Bifunctional enzyme that catalyzes the epimerization of the S- and R-forms of NAD(P)HX and the dehydration of the S-form of NAD(P)HX at the expense of ADP, which is converted to AMP. This allows the repair of both epimers of NAD(P)HX, a damaged form of NAD(P)H that is a result of enzymatic or heat-dependent hydration.</text>
</comment>
<dbReference type="Proteomes" id="UP001183619">
    <property type="component" value="Unassembled WGS sequence"/>
</dbReference>
<evidence type="ECO:0000259" key="20">
    <source>
        <dbReference type="PROSITE" id="PS51385"/>
    </source>
</evidence>
<comment type="catalytic activity">
    <reaction evidence="1 18">
        <text>(6R)-NADHX = (6S)-NADHX</text>
        <dbReference type="Rhea" id="RHEA:32215"/>
        <dbReference type="ChEBI" id="CHEBI:64074"/>
        <dbReference type="ChEBI" id="CHEBI:64075"/>
        <dbReference type="EC" id="5.1.99.6"/>
    </reaction>
</comment>